<protein>
    <submittedName>
        <fullName evidence="1">Uncharacterized protein</fullName>
    </submittedName>
</protein>
<dbReference type="Proteomes" id="UP000230324">
    <property type="component" value="Unassembled WGS sequence"/>
</dbReference>
<evidence type="ECO:0000313" key="1">
    <source>
        <dbReference type="EMBL" id="PIV12790.1"/>
    </source>
</evidence>
<evidence type="ECO:0000313" key="2">
    <source>
        <dbReference type="Proteomes" id="UP000230324"/>
    </source>
</evidence>
<name>A0A2M7BYT5_9BACT</name>
<dbReference type="EMBL" id="PEUV01000015">
    <property type="protein sequence ID" value="PIV12790.1"/>
    <property type="molecule type" value="Genomic_DNA"/>
</dbReference>
<accession>A0A2M7BYT5</accession>
<gene>
    <name evidence="1" type="ORF">COS47_00680</name>
</gene>
<comment type="caution">
    <text evidence="1">The sequence shown here is derived from an EMBL/GenBank/DDBJ whole genome shotgun (WGS) entry which is preliminary data.</text>
</comment>
<sequence length="99" mass="12212">MRPEDIFKDKKKEISRRELREKLRKAPGRVPGSSQIFSWSERVKMEKEIFGRQYGSYISDREFKRRLRLLEREKYRVKTQKERLEVDRKIRLLRKLGKS</sequence>
<organism evidence="1 2">
    <name type="scientific">Candidatus Nealsonbacteria bacterium CG03_land_8_20_14_0_80_36_12</name>
    <dbReference type="NCBI Taxonomy" id="1974701"/>
    <lineage>
        <taxon>Bacteria</taxon>
        <taxon>Candidatus Nealsoniibacteriota</taxon>
    </lineage>
</organism>
<dbReference type="AlphaFoldDB" id="A0A2M7BYT5"/>
<proteinExistence type="predicted"/>
<reference evidence="2" key="1">
    <citation type="submission" date="2017-09" db="EMBL/GenBank/DDBJ databases">
        <title>Depth-based differentiation of microbial function through sediment-hosted aquifers and enrichment of novel symbionts in the deep terrestrial subsurface.</title>
        <authorList>
            <person name="Probst A.J."/>
            <person name="Ladd B."/>
            <person name="Jarett J.K."/>
            <person name="Geller-Mcgrath D.E."/>
            <person name="Sieber C.M.K."/>
            <person name="Emerson J.B."/>
            <person name="Anantharaman K."/>
            <person name="Thomas B.C."/>
            <person name="Malmstrom R."/>
            <person name="Stieglmeier M."/>
            <person name="Klingl A."/>
            <person name="Woyke T."/>
            <person name="Ryan C.M."/>
            <person name="Banfield J.F."/>
        </authorList>
    </citation>
    <scope>NUCLEOTIDE SEQUENCE [LARGE SCALE GENOMIC DNA]</scope>
</reference>